<reference evidence="3 4" key="1">
    <citation type="journal article" date="2020" name="G3 (Bethesda)">
        <title>Improved Reference Genome for Cyclotella cryptica CCMP332, a Model for Cell Wall Morphogenesis, Salinity Adaptation, and Lipid Production in Diatoms (Bacillariophyta).</title>
        <authorList>
            <person name="Roberts W.R."/>
            <person name="Downey K.M."/>
            <person name="Ruck E.C."/>
            <person name="Traller J.C."/>
            <person name="Alverson A.J."/>
        </authorList>
    </citation>
    <scope>NUCLEOTIDE SEQUENCE [LARGE SCALE GENOMIC DNA]</scope>
    <source>
        <strain evidence="3 4">CCMP332</strain>
    </source>
</reference>
<dbReference type="Pfam" id="PF13367">
    <property type="entry name" value="PrsW-protease"/>
    <property type="match status" value="1"/>
</dbReference>
<feature type="transmembrane region" description="Helical" evidence="2">
    <location>
        <begin position="386"/>
        <end position="419"/>
    </location>
</feature>
<dbReference type="AlphaFoldDB" id="A0ABD3QZ53"/>
<keyword evidence="2" id="KW-0812">Transmembrane</keyword>
<feature type="transmembrane region" description="Helical" evidence="2">
    <location>
        <begin position="514"/>
        <end position="539"/>
    </location>
</feature>
<proteinExistence type="predicted"/>
<feature type="transmembrane region" description="Helical" evidence="2">
    <location>
        <begin position="592"/>
        <end position="611"/>
    </location>
</feature>
<feature type="region of interest" description="Disordered" evidence="1">
    <location>
        <begin position="1"/>
        <end position="27"/>
    </location>
</feature>
<protein>
    <submittedName>
        <fullName evidence="3">Uncharacterized protein</fullName>
    </submittedName>
</protein>
<feature type="transmembrane region" description="Helical" evidence="2">
    <location>
        <begin position="439"/>
        <end position="461"/>
    </location>
</feature>
<name>A0ABD3QZ53_9STRA</name>
<dbReference type="EMBL" id="JABMIG020000002">
    <property type="protein sequence ID" value="KAL3805698.1"/>
    <property type="molecule type" value="Genomic_DNA"/>
</dbReference>
<keyword evidence="2" id="KW-0472">Membrane</keyword>
<feature type="transmembrane region" description="Helical" evidence="2">
    <location>
        <begin position="641"/>
        <end position="660"/>
    </location>
</feature>
<keyword evidence="4" id="KW-1185">Reference proteome</keyword>
<dbReference type="InterPro" id="IPR026898">
    <property type="entry name" value="PrsW"/>
</dbReference>
<evidence type="ECO:0000313" key="3">
    <source>
        <dbReference type="EMBL" id="KAL3805698.1"/>
    </source>
</evidence>
<feature type="transmembrane region" description="Helical" evidence="2">
    <location>
        <begin position="345"/>
        <end position="365"/>
    </location>
</feature>
<feature type="transmembrane region" description="Helical" evidence="2">
    <location>
        <begin position="551"/>
        <end position="571"/>
    </location>
</feature>
<organism evidence="3 4">
    <name type="scientific">Cyclotella cryptica</name>
    <dbReference type="NCBI Taxonomy" id="29204"/>
    <lineage>
        <taxon>Eukaryota</taxon>
        <taxon>Sar</taxon>
        <taxon>Stramenopiles</taxon>
        <taxon>Ochrophyta</taxon>
        <taxon>Bacillariophyta</taxon>
        <taxon>Coscinodiscophyceae</taxon>
        <taxon>Thalassiosirophycidae</taxon>
        <taxon>Stephanodiscales</taxon>
        <taxon>Stephanodiscaceae</taxon>
        <taxon>Cyclotella</taxon>
    </lineage>
</organism>
<sequence length="684" mass="76281">MTSIEADIPTATVVNVPPQPPHQHAAPPLRKYRGGFHSSICSIFSDPTRRTDCCAVACCGVLASDRTRYLLNGTRPPPLWRRLGIYLVIPALFVAAMNYFAVEVPASETEVNDDQFNEVFGEPSDQGPTKVAPFPLRLSFYAYLIVLGMYSRYQRRSTRKEIVKKLYEERASARGETVDSNQLRLFLERSRYDTWTPHRSCWCYAVDDMFFEDGVVAPVENGHDDVSEIEGDFCTRLWACLAKTFWASCCGCWCQCCSICAVAQEEREVNRLTGNEDYTMDYVTFQPYSEYYPVIQNLRDDQITSLWKHVTALSELSVKLLKSLVAVLAVLCLFSLSNINENFSWRNMIVLLLTFGQAFFIEYLVHWRWCKFDLSFDSVVKYFACGFLLTTPMAIVFEAIISTLASLLTIFVVVMVVGTDDSIAKDLEVDPKQAMKDFAMKYQGIFIAYVFVNSFVVAAVVEEMVKYFGYWMVVVPDLLPDSRSASGSIATSYNSNGNEDEVSRPMKSARSTGAGITVAMVSVALGFACCENLMYIFVYSPPSLGVEITTLIARSLFPVHPLCAAIQSIGVCKRDIEGNKNYGLGRVISPAVLLHGSFDFVLMLAAFYGALKKVEEGDNENESGEGTSSDASNEEDFASELPSLISGLVFVILGCIYYTCASRSQNQRLIAMDNAARDQSSLLV</sequence>
<feature type="transmembrane region" description="Helical" evidence="2">
    <location>
        <begin position="131"/>
        <end position="150"/>
    </location>
</feature>
<evidence type="ECO:0000256" key="2">
    <source>
        <dbReference type="SAM" id="Phobius"/>
    </source>
</evidence>
<dbReference type="Proteomes" id="UP001516023">
    <property type="component" value="Unassembled WGS sequence"/>
</dbReference>
<evidence type="ECO:0000313" key="4">
    <source>
        <dbReference type="Proteomes" id="UP001516023"/>
    </source>
</evidence>
<gene>
    <name evidence="3" type="ORF">HJC23_005942</name>
</gene>
<comment type="caution">
    <text evidence="3">The sequence shown here is derived from an EMBL/GenBank/DDBJ whole genome shotgun (WGS) entry which is preliminary data.</text>
</comment>
<feature type="transmembrane region" description="Helical" evidence="2">
    <location>
        <begin position="320"/>
        <end position="339"/>
    </location>
</feature>
<feature type="transmembrane region" description="Helical" evidence="2">
    <location>
        <begin position="83"/>
        <end position="102"/>
    </location>
</feature>
<evidence type="ECO:0000256" key="1">
    <source>
        <dbReference type="SAM" id="MobiDB-lite"/>
    </source>
</evidence>
<accession>A0ABD3QZ53</accession>
<keyword evidence="2" id="KW-1133">Transmembrane helix</keyword>